<evidence type="ECO:0000313" key="3">
    <source>
        <dbReference type="Proteomes" id="UP000215914"/>
    </source>
</evidence>
<dbReference type="InParanoid" id="A0A251S8F7"/>
<dbReference type="Proteomes" id="UP000215914">
    <property type="component" value="Chromosome 15"/>
</dbReference>
<reference evidence="1" key="3">
    <citation type="submission" date="2020-06" db="EMBL/GenBank/DDBJ databases">
        <title>Helianthus annuus Genome sequencing and assembly Release 2.</title>
        <authorList>
            <person name="Gouzy J."/>
            <person name="Langlade N."/>
            <person name="Munos S."/>
        </authorList>
    </citation>
    <scope>NUCLEOTIDE SEQUENCE</scope>
    <source>
        <tissue evidence="1">Leaves</tissue>
    </source>
</reference>
<dbReference type="AlphaFoldDB" id="A0A251S8F7"/>
<evidence type="ECO:0000313" key="1">
    <source>
        <dbReference type="EMBL" id="KAF5782113.1"/>
    </source>
</evidence>
<dbReference type="EMBL" id="MNCJ02000326">
    <property type="protein sequence ID" value="KAF5782113.1"/>
    <property type="molecule type" value="Genomic_DNA"/>
</dbReference>
<dbReference type="EMBL" id="CM007904">
    <property type="protein sequence ID" value="OTF95127.1"/>
    <property type="molecule type" value="Genomic_DNA"/>
</dbReference>
<name>A0A251S8F7_HELAN</name>
<evidence type="ECO:0000313" key="2">
    <source>
        <dbReference type="EMBL" id="OTF95127.1"/>
    </source>
</evidence>
<reference evidence="1 3" key="1">
    <citation type="journal article" date="2017" name="Nature">
        <title>The sunflower genome provides insights into oil metabolism, flowering and Asterid evolution.</title>
        <authorList>
            <person name="Badouin H."/>
            <person name="Gouzy J."/>
            <person name="Grassa C.J."/>
            <person name="Murat F."/>
            <person name="Staton S.E."/>
            <person name="Cottret L."/>
            <person name="Lelandais-Briere C."/>
            <person name="Owens G.L."/>
            <person name="Carrere S."/>
            <person name="Mayjonade B."/>
            <person name="Legrand L."/>
            <person name="Gill N."/>
            <person name="Kane N.C."/>
            <person name="Bowers J.E."/>
            <person name="Hubner S."/>
            <person name="Bellec A."/>
            <person name="Berard A."/>
            <person name="Berges H."/>
            <person name="Blanchet N."/>
            <person name="Boniface M.C."/>
            <person name="Brunel D."/>
            <person name="Catrice O."/>
            <person name="Chaidir N."/>
            <person name="Claudel C."/>
            <person name="Donnadieu C."/>
            <person name="Faraut T."/>
            <person name="Fievet G."/>
            <person name="Helmstetter N."/>
            <person name="King M."/>
            <person name="Knapp S.J."/>
            <person name="Lai Z."/>
            <person name="Le Paslier M.C."/>
            <person name="Lippi Y."/>
            <person name="Lorenzon L."/>
            <person name="Mandel J.R."/>
            <person name="Marage G."/>
            <person name="Marchand G."/>
            <person name="Marquand E."/>
            <person name="Bret-Mestries E."/>
            <person name="Morien E."/>
            <person name="Nambeesan S."/>
            <person name="Nguyen T."/>
            <person name="Pegot-Espagnet P."/>
            <person name="Pouilly N."/>
            <person name="Raftis F."/>
            <person name="Sallet E."/>
            <person name="Schiex T."/>
            <person name="Thomas J."/>
            <person name="Vandecasteele C."/>
            <person name="Vares D."/>
            <person name="Vear F."/>
            <person name="Vautrin S."/>
            <person name="Crespi M."/>
            <person name="Mangin B."/>
            <person name="Burke J.M."/>
            <person name="Salse J."/>
            <person name="Munos S."/>
            <person name="Vincourt P."/>
            <person name="Rieseberg L.H."/>
            <person name="Langlade N.B."/>
        </authorList>
    </citation>
    <scope>NUCLEOTIDE SEQUENCE [LARGE SCALE GENOMIC DNA]</scope>
    <source>
        <strain evidence="3">cv. SF193</strain>
        <tissue evidence="1">Leaves</tissue>
    </source>
</reference>
<proteinExistence type="predicted"/>
<protein>
    <submittedName>
        <fullName evidence="2">Uncharacterized protein</fullName>
    </submittedName>
</protein>
<keyword evidence="3" id="KW-1185">Reference proteome</keyword>
<reference evidence="2" key="2">
    <citation type="submission" date="2017-02" db="EMBL/GenBank/DDBJ databases">
        <title>Sunflower complete genome.</title>
        <authorList>
            <person name="Langlade N."/>
            <person name="Munos S."/>
        </authorList>
    </citation>
    <scope>NUCLEOTIDE SEQUENCE [LARGE SCALE GENOMIC DNA]</scope>
    <source>
        <tissue evidence="2">Leaves</tissue>
    </source>
</reference>
<organism evidence="2 3">
    <name type="scientific">Helianthus annuus</name>
    <name type="common">Common sunflower</name>
    <dbReference type="NCBI Taxonomy" id="4232"/>
    <lineage>
        <taxon>Eukaryota</taxon>
        <taxon>Viridiplantae</taxon>
        <taxon>Streptophyta</taxon>
        <taxon>Embryophyta</taxon>
        <taxon>Tracheophyta</taxon>
        <taxon>Spermatophyta</taxon>
        <taxon>Magnoliopsida</taxon>
        <taxon>eudicotyledons</taxon>
        <taxon>Gunneridae</taxon>
        <taxon>Pentapetalae</taxon>
        <taxon>asterids</taxon>
        <taxon>campanulids</taxon>
        <taxon>Asterales</taxon>
        <taxon>Asteraceae</taxon>
        <taxon>Asteroideae</taxon>
        <taxon>Heliantheae alliance</taxon>
        <taxon>Heliantheae</taxon>
        <taxon>Helianthus</taxon>
    </lineage>
</organism>
<dbReference type="Gramene" id="mRNA:HanXRQr2_Chr11g0491721">
    <property type="protein sequence ID" value="mRNA:HanXRQr2_Chr11g0491721"/>
    <property type="gene ID" value="HanXRQr2_Chr11g0491721"/>
</dbReference>
<gene>
    <name evidence="2" type="ORF">HannXRQ_Chr15g0479681</name>
    <name evidence="1" type="ORF">HanXRQr2_Chr11g0491721</name>
</gene>
<sequence>MLRKICVLEHLTRRQIQSVGIFQLCLRFNMTREEDRDMKKSCEQHKCTQLKKTPSLNLNVNNISVLN</sequence>
<accession>A0A251S8F7</accession>